<evidence type="ECO:0000313" key="1">
    <source>
        <dbReference type="EMBL" id="MBA0819429.1"/>
    </source>
</evidence>
<organism evidence="1 2">
    <name type="scientific">Gossypium harknessii</name>
    <dbReference type="NCBI Taxonomy" id="34285"/>
    <lineage>
        <taxon>Eukaryota</taxon>
        <taxon>Viridiplantae</taxon>
        <taxon>Streptophyta</taxon>
        <taxon>Embryophyta</taxon>
        <taxon>Tracheophyta</taxon>
        <taxon>Spermatophyta</taxon>
        <taxon>Magnoliopsida</taxon>
        <taxon>eudicotyledons</taxon>
        <taxon>Gunneridae</taxon>
        <taxon>Pentapetalae</taxon>
        <taxon>rosids</taxon>
        <taxon>malvids</taxon>
        <taxon>Malvales</taxon>
        <taxon>Malvaceae</taxon>
        <taxon>Malvoideae</taxon>
        <taxon>Gossypium</taxon>
    </lineage>
</organism>
<protein>
    <submittedName>
        <fullName evidence="1">Uncharacterized protein</fullName>
    </submittedName>
</protein>
<sequence>MAFEFSSRNPVVLRRLWKLMSI</sequence>
<accession>A0A7J9IBD2</accession>
<gene>
    <name evidence="1" type="ORF">Gohar_019409</name>
</gene>
<reference evidence="1 2" key="1">
    <citation type="journal article" date="2019" name="Genome Biol. Evol.">
        <title>Insights into the evolution of the New World diploid cottons (Gossypium, subgenus Houzingenia) based on genome sequencing.</title>
        <authorList>
            <person name="Grover C.E."/>
            <person name="Arick M.A. 2nd"/>
            <person name="Thrash A."/>
            <person name="Conover J.L."/>
            <person name="Sanders W.S."/>
            <person name="Peterson D.G."/>
            <person name="Frelichowski J.E."/>
            <person name="Scheffler J.A."/>
            <person name="Scheffler B.E."/>
            <person name="Wendel J.F."/>
        </authorList>
    </citation>
    <scope>NUCLEOTIDE SEQUENCE [LARGE SCALE GENOMIC DNA]</scope>
    <source>
        <strain evidence="1">0</strain>
        <tissue evidence="1">Leaf</tissue>
    </source>
</reference>
<dbReference type="Proteomes" id="UP000593560">
    <property type="component" value="Unassembled WGS sequence"/>
</dbReference>
<proteinExistence type="predicted"/>
<name>A0A7J9IBD2_9ROSI</name>
<keyword evidence="2" id="KW-1185">Reference proteome</keyword>
<dbReference type="EMBL" id="JABFAD010329621">
    <property type="protein sequence ID" value="MBA0819429.1"/>
    <property type="molecule type" value="Genomic_DNA"/>
</dbReference>
<comment type="caution">
    <text evidence="1">The sequence shown here is derived from an EMBL/GenBank/DDBJ whole genome shotgun (WGS) entry which is preliminary data.</text>
</comment>
<dbReference type="AlphaFoldDB" id="A0A7J9IBD2"/>
<evidence type="ECO:0000313" key="2">
    <source>
        <dbReference type="Proteomes" id="UP000593560"/>
    </source>
</evidence>